<evidence type="ECO:0000313" key="1">
    <source>
        <dbReference type="EMBL" id="EEJ42687.1"/>
    </source>
</evidence>
<protein>
    <submittedName>
        <fullName evidence="1">Uncharacterized protein</fullName>
    </submittedName>
</protein>
<gene>
    <name evidence="1" type="ORF">HMPREF0555_0766</name>
</gene>
<dbReference type="AlphaFoldDB" id="C2KJF0"/>
<evidence type="ECO:0000313" key="2">
    <source>
        <dbReference type="Proteomes" id="UP000004283"/>
    </source>
</evidence>
<name>C2KJF0_LEUMC</name>
<accession>C2KJF0</accession>
<comment type="caution">
    <text evidence="1">The sequence shown here is derived from an EMBL/GenBank/DDBJ whole genome shotgun (WGS) entry which is preliminary data.</text>
</comment>
<sequence>MVILLSIYLQMSITKLSHRKEKNMNGMEKFVDDLTLNKLADDVISMLIKNDCTISDFQRVADKVQSFYSKNATVRAVTLSTNTDNQNRSHH</sequence>
<organism evidence="1 2">
    <name type="scientific">Leuconostoc mesenteroides subsp. cremoris ATCC 19254</name>
    <dbReference type="NCBI Taxonomy" id="586220"/>
    <lineage>
        <taxon>Bacteria</taxon>
        <taxon>Bacillati</taxon>
        <taxon>Bacillota</taxon>
        <taxon>Bacilli</taxon>
        <taxon>Lactobacillales</taxon>
        <taxon>Lactobacillaceae</taxon>
        <taxon>Leuconostoc</taxon>
    </lineage>
</organism>
<dbReference type="HOGENOM" id="CLU_2423376_0_0_9"/>
<dbReference type="EMBL" id="ACKV01000035">
    <property type="protein sequence ID" value="EEJ42687.1"/>
    <property type="molecule type" value="Genomic_DNA"/>
</dbReference>
<proteinExistence type="predicted"/>
<reference evidence="1 2" key="1">
    <citation type="submission" date="2009-04" db="EMBL/GenBank/DDBJ databases">
        <authorList>
            <person name="Qin X."/>
            <person name="Bachman B."/>
            <person name="Battles P."/>
            <person name="Bell A."/>
            <person name="Bess C."/>
            <person name="Bickham C."/>
            <person name="Chaboub L."/>
            <person name="Chen D."/>
            <person name="Coyle M."/>
            <person name="Deiros D.R."/>
            <person name="Dinh H."/>
            <person name="Forbes L."/>
            <person name="Fowler G."/>
            <person name="Francisco L."/>
            <person name="Fu Q."/>
            <person name="Gubbala S."/>
            <person name="Hale W."/>
            <person name="Han Y."/>
            <person name="Hemphill L."/>
            <person name="Highlander S.K."/>
            <person name="Hirani K."/>
            <person name="Hogues M."/>
            <person name="Jackson L."/>
            <person name="Jakkamsetti A."/>
            <person name="Javaid M."/>
            <person name="Jiang H."/>
            <person name="Korchina V."/>
            <person name="Kovar C."/>
            <person name="Lara F."/>
            <person name="Lee S."/>
            <person name="Mata R."/>
            <person name="Mathew T."/>
            <person name="Moen C."/>
            <person name="Morales K."/>
            <person name="Munidasa M."/>
            <person name="Nazareth L."/>
            <person name="Ngo R."/>
            <person name="Nguyen L."/>
            <person name="Okwuonu G."/>
            <person name="Ongeri F."/>
            <person name="Patil S."/>
            <person name="Petrosino J."/>
            <person name="Pham C."/>
            <person name="Pham P."/>
            <person name="Pu L.-L."/>
            <person name="Puazo M."/>
            <person name="Raj R."/>
            <person name="Reid J."/>
            <person name="Rouhana J."/>
            <person name="Saada N."/>
            <person name="Shang Y."/>
            <person name="Simmons D."/>
            <person name="Thornton R."/>
            <person name="Warren J."/>
            <person name="Weissenberger G."/>
            <person name="Zhang J."/>
            <person name="Zhang L."/>
            <person name="Zhou C."/>
            <person name="Zhu D."/>
            <person name="Muzny D."/>
            <person name="Worley K."/>
            <person name="Gibbs R."/>
        </authorList>
    </citation>
    <scope>NUCLEOTIDE SEQUENCE [LARGE SCALE GENOMIC DNA]</scope>
    <source>
        <strain evidence="1 2">ATCC 19254</strain>
    </source>
</reference>
<dbReference type="Proteomes" id="UP000004283">
    <property type="component" value="Unassembled WGS sequence"/>
</dbReference>